<dbReference type="Gene3D" id="3.30.360.10">
    <property type="entry name" value="Dihydrodipicolinate Reductase, domain 2"/>
    <property type="match status" value="1"/>
</dbReference>
<evidence type="ECO:0000256" key="1">
    <source>
        <dbReference type="ARBA" id="ARBA00010928"/>
    </source>
</evidence>
<dbReference type="InterPro" id="IPR000683">
    <property type="entry name" value="Gfo/Idh/MocA-like_OxRdtase_N"/>
</dbReference>
<dbReference type="SUPFAM" id="SSF51735">
    <property type="entry name" value="NAD(P)-binding Rossmann-fold domains"/>
    <property type="match status" value="1"/>
</dbReference>
<evidence type="ECO:0000313" key="5">
    <source>
        <dbReference type="EMBL" id="NEX47383.1"/>
    </source>
</evidence>
<comment type="caution">
    <text evidence="5">The sequence shown here is derived from an EMBL/GenBank/DDBJ whole genome shotgun (WGS) entry which is preliminary data.</text>
</comment>
<keyword evidence="6" id="KW-1185">Reference proteome</keyword>
<protein>
    <submittedName>
        <fullName evidence="5">Gfo/Idh/MocA family oxidoreductase</fullName>
    </submittedName>
</protein>
<dbReference type="InterPro" id="IPR050984">
    <property type="entry name" value="Gfo/Idh/MocA_domain"/>
</dbReference>
<dbReference type="Gene3D" id="3.40.50.720">
    <property type="entry name" value="NAD(P)-binding Rossmann-like Domain"/>
    <property type="match status" value="1"/>
</dbReference>
<accession>A0A6B3RQ60</accession>
<organism evidence="5 6">
    <name type="scientific">Pseudotabrizicola algicola</name>
    <dbReference type="NCBI Taxonomy" id="2709381"/>
    <lineage>
        <taxon>Bacteria</taxon>
        <taxon>Pseudomonadati</taxon>
        <taxon>Pseudomonadota</taxon>
        <taxon>Alphaproteobacteria</taxon>
        <taxon>Rhodobacterales</taxon>
        <taxon>Paracoccaceae</taxon>
        <taxon>Pseudotabrizicola</taxon>
    </lineage>
</organism>
<name>A0A6B3RQ60_9RHOB</name>
<proteinExistence type="inferred from homology"/>
<evidence type="ECO:0000259" key="3">
    <source>
        <dbReference type="Pfam" id="PF01408"/>
    </source>
</evidence>
<keyword evidence="2" id="KW-0560">Oxidoreductase</keyword>
<evidence type="ECO:0000313" key="6">
    <source>
        <dbReference type="Proteomes" id="UP000481421"/>
    </source>
</evidence>
<comment type="similarity">
    <text evidence="1">Belongs to the Gfo/Idh/MocA family.</text>
</comment>
<evidence type="ECO:0000259" key="4">
    <source>
        <dbReference type="Pfam" id="PF22725"/>
    </source>
</evidence>
<reference evidence="5 6" key="1">
    <citation type="submission" date="2020-02" db="EMBL/GenBank/DDBJ databases">
        <title>Rhodobacter algicola sp. nov., isolated from microalga culture.</title>
        <authorList>
            <person name="Park C.-Y."/>
        </authorList>
    </citation>
    <scope>NUCLEOTIDE SEQUENCE [LARGE SCALE GENOMIC DNA]</scope>
    <source>
        <strain evidence="5 6">ETT8</strain>
    </source>
</reference>
<dbReference type="SUPFAM" id="SSF55347">
    <property type="entry name" value="Glyceraldehyde-3-phosphate dehydrogenase-like, C-terminal domain"/>
    <property type="match status" value="1"/>
</dbReference>
<dbReference type="RefSeq" id="WP_164613021.1">
    <property type="nucleotide sequence ID" value="NZ_JAAIKE010000004.1"/>
</dbReference>
<sequence length="330" mass="35749">MKPVRWGVLGAAKFAREHMAPAIHAAEGAELAALATSDPAKAEGFRSFCPGLQVHASYDDLLADPAIDAVYVPLPNHLHVEWTLKALAAGKHVLTEKPIALRAEEIDRIIAARDASGLLAAEAFMIVHHPQWLRAKEWLDEGQIGQLRHVDAAFSYNNAAEPGNIRNRPDTGGGSLRDIGVYTLGSMRFVTGAEPAEVAARIIVEGGVEVFADLNALMQGPTGRFTYRSLTSMRLANRQEVVFQGDKGMIRVGSAPFNANVHDVAEVELHLPGQRVITDRFPTANHYKLQVEAFGRSIRTGAAYPCPLEFVRGTQAMMDSALDTAAEISL</sequence>
<dbReference type="PANTHER" id="PTHR22604">
    <property type="entry name" value="OXIDOREDUCTASES"/>
    <property type="match status" value="1"/>
</dbReference>
<dbReference type="GO" id="GO:0016491">
    <property type="term" value="F:oxidoreductase activity"/>
    <property type="evidence" value="ECO:0007669"/>
    <property type="project" value="UniProtKB-KW"/>
</dbReference>
<dbReference type="EMBL" id="JAAIKE010000004">
    <property type="protein sequence ID" value="NEX47383.1"/>
    <property type="molecule type" value="Genomic_DNA"/>
</dbReference>
<dbReference type="Pfam" id="PF22725">
    <property type="entry name" value="GFO_IDH_MocA_C3"/>
    <property type="match status" value="1"/>
</dbReference>
<dbReference type="GO" id="GO:0000166">
    <property type="term" value="F:nucleotide binding"/>
    <property type="evidence" value="ECO:0007669"/>
    <property type="project" value="InterPro"/>
</dbReference>
<dbReference type="InterPro" id="IPR036291">
    <property type="entry name" value="NAD(P)-bd_dom_sf"/>
</dbReference>
<evidence type="ECO:0000256" key="2">
    <source>
        <dbReference type="ARBA" id="ARBA00023002"/>
    </source>
</evidence>
<dbReference type="InterPro" id="IPR055170">
    <property type="entry name" value="GFO_IDH_MocA-like_dom"/>
</dbReference>
<dbReference type="Proteomes" id="UP000481421">
    <property type="component" value="Unassembled WGS sequence"/>
</dbReference>
<feature type="domain" description="Gfo/Idh/MocA-like oxidoreductase N-terminal" evidence="3">
    <location>
        <begin position="4"/>
        <end position="118"/>
    </location>
</feature>
<dbReference type="AlphaFoldDB" id="A0A6B3RQ60"/>
<dbReference type="Pfam" id="PF01408">
    <property type="entry name" value="GFO_IDH_MocA"/>
    <property type="match status" value="1"/>
</dbReference>
<dbReference type="PANTHER" id="PTHR22604:SF105">
    <property type="entry name" value="TRANS-1,2-DIHYDROBENZENE-1,2-DIOL DEHYDROGENASE"/>
    <property type="match status" value="1"/>
</dbReference>
<feature type="domain" description="GFO/IDH/MocA-like oxidoreductase" evidence="4">
    <location>
        <begin position="132"/>
        <end position="251"/>
    </location>
</feature>
<gene>
    <name evidence="5" type="ORF">G3572_14310</name>
</gene>